<comment type="caution">
    <text evidence="1">The sequence shown here is derived from an EMBL/GenBank/DDBJ whole genome shotgun (WGS) entry which is preliminary data.</text>
</comment>
<feature type="non-terminal residue" evidence="1">
    <location>
        <position position="18"/>
    </location>
</feature>
<dbReference type="AlphaFoldDB" id="A0A819ZTC3"/>
<protein>
    <submittedName>
        <fullName evidence="1">Uncharacterized protein</fullName>
    </submittedName>
</protein>
<evidence type="ECO:0000313" key="1">
    <source>
        <dbReference type="EMBL" id="CAF4182478.1"/>
    </source>
</evidence>
<reference evidence="1" key="1">
    <citation type="submission" date="2021-02" db="EMBL/GenBank/DDBJ databases">
        <authorList>
            <person name="Nowell W R."/>
        </authorList>
    </citation>
    <scope>NUCLEOTIDE SEQUENCE</scope>
</reference>
<organism evidence="1 2">
    <name type="scientific">Rotaria sordida</name>
    <dbReference type="NCBI Taxonomy" id="392033"/>
    <lineage>
        <taxon>Eukaryota</taxon>
        <taxon>Metazoa</taxon>
        <taxon>Spiralia</taxon>
        <taxon>Gnathifera</taxon>
        <taxon>Rotifera</taxon>
        <taxon>Eurotatoria</taxon>
        <taxon>Bdelloidea</taxon>
        <taxon>Philodinida</taxon>
        <taxon>Philodinidae</taxon>
        <taxon>Rotaria</taxon>
    </lineage>
</organism>
<name>A0A819ZTC3_9BILA</name>
<proteinExistence type="predicted"/>
<evidence type="ECO:0000313" key="2">
    <source>
        <dbReference type="Proteomes" id="UP000663823"/>
    </source>
</evidence>
<gene>
    <name evidence="1" type="ORF">OTI717_LOCUS37753</name>
</gene>
<dbReference type="Proteomes" id="UP000663823">
    <property type="component" value="Unassembled WGS sequence"/>
</dbReference>
<dbReference type="EMBL" id="CAJOAX010018598">
    <property type="protein sequence ID" value="CAF4182478.1"/>
    <property type="molecule type" value="Genomic_DNA"/>
</dbReference>
<sequence>MFLAARDIRYTFAHKNRL</sequence>
<accession>A0A819ZTC3</accession>